<name>A0A558GS53_PAENT</name>
<evidence type="ECO:0000313" key="8">
    <source>
        <dbReference type="EMBL" id="TVU59702.1"/>
    </source>
</evidence>
<evidence type="ECO:0000256" key="4">
    <source>
        <dbReference type="ARBA" id="ARBA00022795"/>
    </source>
</evidence>
<dbReference type="Pfam" id="PF02108">
    <property type="entry name" value="FliH"/>
    <property type="match status" value="1"/>
</dbReference>
<keyword evidence="6" id="KW-1006">Bacterial flagellum protein export</keyword>
<dbReference type="PANTHER" id="PTHR34982">
    <property type="entry name" value="YOP PROTEINS TRANSLOCATION PROTEIN L"/>
    <property type="match status" value="1"/>
</dbReference>
<dbReference type="Proteomes" id="UP000316500">
    <property type="component" value="Unassembled WGS sequence"/>
</dbReference>
<keyword evidence="4" id="KW-1005">Bacterial flagellum biogenesis</keyword>
<dbReference type="GO" id="GO:0005829">
    <property type="term" value="C:cytosol"/>
    <property type="evidence" value="ECO:0007669"/>
    <property type="project" value="TreeGrafter"/>
</dbReference>
<gene>
    <name evidence="8" type="ORF">FQP90_18560</name>
</gene>
<sequence length="209" mass="21762">MTLSTEHFTRVTFPSVASADRSSESDRGFVQGHAAGYAAGMQAAAAEQLHLQARLRAEHEETLDAGRSAVARAVQLLQAAANAAQRRQEVAMDEVQDVLAAGAIELAEAILGYELAQGQNTARAALERALGTQGRGSTGVEHVTQVRLNPGDLATLAASGVVDVAGVELKADAALNPGDAVGEYPDGWIDARIGSALERARQALLGVER</sequence>
<dbReference type="GO" id="GO:0015031">
    <property type="term" value="P:protein transport"/>
    <property type="evidence" value="ECO:0007669"/>
    <property type="project" value="UniProtKB-KW"/>
</dbReference>
<evidence type="ECO:0000259" key="7">
    <source>
        <dbReference type="Pfam" id="PF02108"/>
    </source>
</evidence>
<comment type="caution">
    <text evidence="8">The sequence shown here is derived from an EMBL/GenBank/DDBJ whole genome shotgun (WGS) entry which is preliminary data.</text>
</comment>
<proteinExistence type="inferred from homology"/>
<keyword evidence="5" id="KW-0653">Protein transport</keyword>
<evidence type="ECO:0000256" key="5">
    <source>
        <dbReference type="ARBA" id="ARBA00022927"/>
    </source>
</evidence>
<evidence type="ECO:0000256" key="1">
    <source>
        <dbReference type="ARBA" id="ARBA00003041"/>
    </source>
</evidence>
<dbReference type="InterPro" id="IPR051472">
    <property type="entry name" value="T3SS_Stator/FliH"/>
</dbReference>
<dbReference type="GO" id="GO:0044781">
    <property type="term" value="P:bacterial-type flagellum organization"/>
    <property type="evidence" value="ECO:0007669"/>
    <property type="project" value="UniProtKB-KW"/>
</dbReference>
<evidence type="ECO:0000313" key="9">
    <source>
        <dbReference type="Proteomes" id="UP000316500"/>
    </source>
</evidence>
<comment type="similarity">
    <text evidence="2">Belongs to the FliH family.</text>
</comment>
<accession>A0A558GS53</accession>
<dbReference type="InterPro" id="IPR018035">
    <property type="entry name" value="Flagellar_FliH/T3SS_HrpE"/>
</dbReference>
<protein>
    <recommendedName>
        <fullName evidence="7">Flagellar assembly protein FliH/Type III secretion system HrpE domain-containing protein</fullName>
    </recommendedName>
</protein>
<evidence type="ECO:0000256" key="6">
    <source>
        <dbReference type="ARBA" id="ARBA00023225"/>
    </source>
</evidence>
<reference evidence="8 9" key="1">
    <citation type="submission" date="2019-07" db="EMBL/GenBank/DDBJ databases">
        <title>Diversity of Bacteria from Kongsfjorden, Arctic.</title>
        <authorList>
            <person name="Yu Y."/>
        </authorList>
    </citation>
    <scope>NUCLEOTIDE SEQUENCE [LARGE SCALE GENOMIC DNA]</scope>
    <source>
        <strain evidence="8 9">SM1928</strain>
    </source>
</reference>
<keyword evidence="3" id="KW-0813">Transport</keyword>
<dbReference type="OrthoDB" id="5114026at2"/>
<feature type="domain" description="Flagellar assembly protein FliH/Type III secretion system HrpE" evidence="7">
    <location>
        <begin position="76"/>
        <end position="198"/>
    </location>
</feature>
<comment type="function">
    <text evidence="1">Needed for flagellar regrowth and assembly.</text>
</comment>
<evidence type="ECO:0000256" key="3">
    <source>
        <dbReference type="ARBA" id="ARBA00022448"/>
    </source>
</evidence>
<dbReference type="PANTHER" id="PTHR34982:SF1">
    <property type="entry name" value="FLAGELLAR ASSEMBLY PROTEIN FLIH"/>
    <property type="match status" value="1"/>
</dbReference>
<dbReference type="EMBL" id="VNFK01000017">
    <property type="protein sequence ID" value="TVU59702.1"/>
    <property type="molecule type" value="Genomic_DNA"/>
</dbReference>
<dbReference type="AlphaFoldDB" id="A0A558GS53"/>
<dbReference type="RefSeq" id="WP_144652540.1">
    <property type="nucleotide sequence ID" value="NZ_VNFK01000017.1"/>
</dbReference>
<organism evidence="8 9">
    <name type="scientific">Paenarthrobacter nitroguajacolicus</name>
    <name type="common">Arthrobacter nitroguajacolicus</name>
    <dbReference type="NCBI Taxonomy" id="211146"/>
    <lineage>
        <taxon>Bacteria</taxon>
        <taxon>Bacillati</taxon>
        <taxon>Actinomycetota</taxon>
        <taxon>Actinomycetes</taxon>
        <taxon>Micrococcales</taxon>
        <taxon>Micrococcaceae</taxon>
        <taxon>Paenarthrobacter</taxon>
    </lineage>
</organism>
<evidence type="ECO:0000256" key="2">
    <source>
        <dbReference type="ARBA" id="ARBA00006602"/>
    </source>
</evidence>